<dbReference type="EMBL" id="JABFTP020000021">
    <property type="protein sequence ID" value="KAL3268561.1"/>
    <property type="molecule type" value="Genomic_DNA"/>
</dbReference>
<gene>
    <name evidence="2" type="ORF">HHI36_007669</name>
</gene>
<keyword evidence="3" id="KW-1185">Reference proteome</keyword>
<name>A0ABD2MQ75_9CUCU</name>
<comment type="caution">
    <text evidence="2">The sequence shown here is derived from an EMBL/GenBank/DDBJ whole genome shotgun (WGS) entry which is preliminary data.</text>
</comment>
<proteinExistence type="predicted"/>
<feature type="region of interest" description="Disordered" evidence="1">
    <location>
        <begin position="1"/>
        <end position="30"/>
    </location>
</feature>
<reference evidence="2 3" key="1">
    <citation type="journal article" date="2021" name="BMC Biol.">
        <title>Horizontally acquired antibacterial genes associated with adaptive radiation of ladybird beetles.</title>
        <authorList>
            <person name="Li H.S."/>
            <person name="Tang X.F."/>
            <person name="Huang Y.H."/>
            <person name="Xu Z.Y."/>
            <person name="Chen M.L."/>
            <person name="Du X.Y."/>
            <person name="Qiu B.Y."/>
            <person name="Chen P.T."/>
            <person name="Zhang W."/>
            <person name="Slipinski A."/>
            <person name="Escalona H.E."/>
            <person name="Waterhouse R.M."/>
            <person name="Zwick A."/>
            <person name="Pang H."/>
        </authorList>
    </citation>
    <scope>NUCLEOTIDE SEQUENCE [LARGE SCALE GENOMIC DNA]</scope>
    <source>
        <strain evidence="2">SYSU2018</strain>
    </source>
</reference>
<dbReference type="AlphaFoldDB" id="A0ABD2MQ75"/>
<organism evidence="2 3">
    <name type="scientific">Cryptolaemus montrouzieri</name>
    <dbReference type="NCBI Taxonomy" id="559131"/>
    <lineage>
        <taxon>Eukaryota</taxon>
        <taxon>Metazoa</taxon>
        <taxon>Ecdysozoa</taxon>
        <taxon>Arthropoda</taxon>
        <taxon>Hexapoda</taxon>
        <taxon>Insecta</taxon>
        <taxon>Pterygota</taxon>
        <taxon>Neoptera</taxon>
        <taxon>Endopterygota</taxon>
        <taxon>Coleoptera</taxon>
        <taxon>Polyphaga</taxon>
        <taxon>Cucujiformia</taxon>
        <taxon>Coccinelloidea</taxon>
        <taxon>Coccinellidae</taxon>
        <taxon>Scymninae</taxon>
        <taxon>Scymnini</taxon>
        <taxon>Cryptolaemus</taxon>
    </lineage>
</organism>
<dbReference type="Proteomes" id="UP001516400">
    <property type="component" value="Unassembled WGS sequence"/>
</dbReference>
<evidence type="ECO:0000256" key="1">
    <source>
        <dbReference type="SAM" id="MobiDB-lite"/>
    </source>
</evidence>
<sequence>MIDQQLKSERSQFSLRESSTSPVELETDEETEDCSFNYNLNMPPEKIIVNCYALVKFEKKISVVYSVGKFLSHHSSLELKISYLREKPELSWSFFFPDIEDINTVYISEIAKIFNHEEAVQLE</sequence>
<evidence type="ECO:0000313" key="2">
    <source>
        <dbReference type="EMBL" id="KAL3268561.1"/>
    </source>
</evidence>
<protein>
    <submittedName>
        <fullName evidence="2">Uncharacterized protein</fullName>
    </submittedName>
</protein>
<feature type="compositionally biased region" description="Polar residues" evidence="1">
    <location>
        <begin position="11"/>
        <end position="22"/>
    </location>
</feature>
<feature type="compositionally biased region" description="Basic and acidic residues" evidence="1">
    <location>
        <begin position="1"/>
        <end position="10"/>
    </location>
</feature>
<accession>A0ABD2MQ75</accession>
<evidence type="ECO:0000313" key="3">
    <source>
        <dbReference type="Proteomes" id="UP001516400"/>
    </source>
</evidence>